<dbReference type="Proteomes" id="UP000278036">
    <property type="component" value="Unassembled WGS sequence"/>
</dbReference>
<reference evidence="1 4" key="1">
    <citation type="submission" date="2018-09" db="EMBL/GenBank/DDBJ databases">
        <title>Roseomonas sp. nov., isolated from feces of Tibetan antelopes in the Qinghai-Tibet plateau, China.</title>
        <authorList>
            <person name="Tian Z."/>
        </authorList>
    </citation>
    <scope>NUCLEOTIDE SEQUENCE [LARGE SCALE GENOMIC DNA]</scope>
    <source>
        <strain evidence="2 3">Z23</strain>
        <strain evidence="1 4">Z24</strain>
    </source>
</reference>
<dbReference type="InParanoid" id="A0A3A9JZD6"/>
<dbReference type="Proteomes" id="UP000274097">
    <property type="component" value="Unassembled WGS sequence"/>
</dbReference>
<dbReference type="AlphaFoldDB" id="A0A3A9JZD6"/>
<organism evidence="1 4">
    <name type="scientific">Teichococcus wenyumeiae</name>
    <dbReference type="NCBI Taxonomy" id="2478470"/>
    <lineage>
        <taxon>Bacteria</taxon>
        <taxon>Pseudomonadati</taxon>
        <taxon>Pseudomonadota</taxon>
        <taxon>Alphaproteobacteria</taxon>
        <taxon>Acetobacterales</taxon>
        <taxon>Roseomonadaceae</taxon>
        <taxon>Roseomonas</taxon>
    </lineage>
</organism>
<proteinExistence type="predicted"/>
<sequence>MSRKGYLLVLMHPPTALEEEFNAWYDTEHVPDRLAIPGFESGTRFHSLAGGAPRYLAFYDLASVAVIESPEYLRVSFDQATPWTKRITARARVQRFTGEQIYSGGGQATRPARLLLLRFRGLKAGDADAIVTAMRASFGMRPEVRRVRVLAHDAGSAGTDFIGLVDTGAPMSEQFDPTPFGLLADALDMVGTYTPF</sequence>
<accession>A0A3A9JZD6</accession>
<dbReference type="RefSeq" id="WP_120636306.1">
    <property type="nucleotide sequence ID" value="NZ_RAQU01000001.1"/>
</dbReference>
<dbReference type="EMBL" id="RAQU01000001">
    <property type="protein sequence ID" value="RKK06228.1"/>
    <property type="molecule type" value="Genomic_DNA"/>
</dbReference>
<gene>
    <name evidence="1" type="ORF">D6Z83_00180</name>
    <name evidence="2" type="ORF">EBE87_18950</name>
</gene>
<evidence type="ECO:0008006" key="5">
    <source>
        <dbReference type="Google" id="ProtNLM"/>
    </source>
</evidence>
<evidence type="ECO:0000313" key="2">
    <source>
        <dbReference type="EMBL" id="RMI19728.1"/>
    </source>
</evidence>
<evidence type="ECO:0000313" key="3">
    <source>
        <dbReference type="Proteomes" id="UP000274097"/>
    </source>
</evidence>
<dbReference type="EMBL" id="RFLX01000016">
    <property type="protein sequence ID" value="RMI19728.1"/>
    <property type="molecule type" value="Genomic_DNA"/>
</dbReference>
<comment type="caution">
    <text evidence="1">The sequence shown here is derived from an EMBL/GenBank/DDBJ whole genome shotgun (WGS) entry which is preliminary data.</text>
</comment>
<dbReference type="SUPFAM" id="SSF54909">
    <property type="entry name" value="Dimeric alpha+beta barrel"/>
    <property type="match status" value="1"/>
</dbReference>
<evidence type="ECO:0000313" key="1">
    <source>
        <dbReference type="EMBL" id="RKK06228.1"/>
    </source>
</evidence>
<protein>
    <recommendedName>
        <fullName evidence="5">EthD domain-containing protein</fullName>
    </recommendedName>
</protein>
<dbReference type="OrthoDB" id="3034735at2"/>
<dbReference type="InterPro" id="IPR011008">
    <property type="entry name" value="Dimeric_a/b-barrel"/>
</dbReference>
<evidence type="ECO:0000313" key="4">
    <source>
        <dbReference type="Proteomes" id="UP000278036"/>
    </source>
</evidence>
<name>A0A3A9JZD6_9PROT</name>
<keyword evidence="3" id="KW-1185">Reference proteome</keyword>